<evidence type="ECO:0000259" key="2">
    <source>
        <dbReference type="Pfam" id="PF12222"/>
    </source>
</evidence>
<dbReference type="InterPro" id="IPR021102">
    <property type="entry name" value="PNGase_A"/>
</dbReference>
<name>A0ABW1G0G4_9ACTN</name>
<gene>
    <name evidence="3" type="ORF">ACFP3V_12150</name>
</gene>
<dbReference type="Pfam" id="PF12222">
    <property type="entry name" value="PNGaseA"/>
    <property type="match status" value="1"/>
</dbReference>
<accession>A0ABW1G0G4</accession>
<comment type="caution">
    <text evidence="3">The sequence shown here is derived from an EMBL/GenBank/DDBJ whole genome shotgun (WGS) entry which is preliminary data.</text>
</comment>
<dbReference type="InterPro" id="IPR056948">
    <property type="entry name" value="PNGaseA_N"/>
</dbReference>
<dbReference type="Pfam" id="PF25156">
    <property type="entry name" value="PNGase_A_C"/>
    <property type="match status" value="1"/>
</dbReference>
<feature type="signal peptide" evidence="1">
    <location>
        <begin position="1"/>
        <end position="25"/>
    </location>
</feature>
<feature type="domain" description="Peptide N-acetyl-beta-D-glucosaminyl asparaginase amidase A N-terminal" evidence="2">
    <location>
        <begin position="48"/>
        <end position="355"/>
    </location>
</feature>
<evidence type="ECO:0000313" key="4">
    <source>
        <dbReference type="Proteomes" id="UP001596174"/>
    </source>
</evidence>
<evidence type="ECO:0000313" key="3">
    <source>
        <dbReference type="EMBL" id="MFC5907963.1"/>
    </source>
</evidence>
<dbReference type="PANTHER" id="PTHR31104">
    <property type="entry name" value="PEPTIDE-N4-(N-ACETYL-BETA-GLUCOSAMINYL)ASPARAGINE AMIDASE A PROTEIN"/>
    <property type="match status" value="1"/>
</dbReference>
<protein>
    <submittedName>
        <fullName evidence="3">Peptide-N4-asparagine amidase</fullName>
    </submittedName>
</protein>
<dbReference type="RefSeq" id="WP_380582912.1">
    <property type="nucleotide sequence ID" value="NZ_JBHSQJ010000047.1"/>
</dbReference>
<reference evidence="4" key="1">
    <citation type="journal article" date="2019" name="Int. J. Syst. Evol. Microbiol.">
        <title>The Global Catalogue of Microorganisms (GCM) 10K type strain sequencing project: providing services to taxonomists for standard genome sequencing and annotation.</title>
        <authorList>
            <consortium name="The Broad Institute Genomics Platform"/>
            <consortium name="The Broad Institute Genome Sequencing Center for Infectious Disease"/>
            <person name="Wu L."/>
            <person name="Ma J."/>
        </authorList>
    </citation>
    <scope>NUCLEOTIDE SEQUENCE [LARGE SCALE GENOMIC DNA]</scope>
    <source>
        <strain evidence="4">JCM 4816</strain>
    </source>
</reference>
<evidence type="ECO:0000256" key="1">
    <source>
        <dbReference type="SAM" id="SignalP"/>
    </source>
</evidence>
<proteinExistence type="predicted"/>
<keyword evidence="4" id="KW-1185">Reference proteome</keyword>
<feature type="chain" id="PRO_5047225814" evidence="1">
    <location>
        <begin position="26"/>
        <end position="558"/>
    </location>
</feature>
<organism evidence="3 4">
    <name type="scientific">Streptacidiphilus monticola</name>
    <dbReference type="NCBI Taxonomy" id="2161674"/>
    <lineage>
        <taxon>Bacteria</taxon>
        <taxon>Bacillati</taxon>
        <taxon>Actinomycetota</taxon>
        <taxon>Actinomycetes</taxon>
        <taxon>Kitasatosporales</taxon>
        <taxon>Streptomycetaceae</taxon>
        <taxon>Streptacidiphilus</taxon>
    </lineage>
</organism>
<dbReference type="Proteomes" id="UP001596174">
    <property type="component" value="Unassembled WGS sequence"/>
</dbReference>
<sequence length="558" mass="59120">MRIAGLLGTAALLCAALLGTGTARADGGQMETGYQNPVTALPPVSAPATPHCTVTAMQQDFGNTISSPAWTGTLTPPADCAGPWTKVVLTWSGSVQGRQYDRLAGVWIGGAEVLRTSTPEPTQDGISWSLQKDVSPFIPLLRTPQPVTVSLGNVVNSTYTGVYHMKLTLTYYQADRHHPAAHTADQVLPLSASSTDTGWTYLAPGTSSSKTVTLPRNLTGVQMELYARGGGCDEQWFTAVPDDLAARYPDYLCGGGPYREVQVSVDGRPAGLAQPYPVVYSGGIVPTLWRPIPAIDQFVTQPYGLDLTPFAGLLTDGRPHTFTLTPYGAADGWTVDSTLFLTTDHHAAQTHGALTADTLSLSPAVTTTETPGSAAGSTDVRVAADRDWTTSGWLETSAGRVRTTVHQHAGYLNTDTVSDGGKHQVMSQLQSGVTTVTTDPEHGPATATRHSWSYPITVDSDVALYTDGNNYSLAATVHQGRVLRDAVRRGDHWSGTGFTDDTVDATGVLARSAGVVTAADGTDSEHWFGTTDTGSCYDHEIHAAHGYVTSDQVSACRW</sequence>
<dbReference type="EMBL" id="JBHSQJ010000047">
    <property type="protein sequence ID" value="MFC5907963.1"/>
    <property type="molecule type" value="Genomic_DNA"/>
</dbReference>
<keyword evidence="1" id="KW-0732">Signal</keyword>